<evidence type="ECO:0000313" key="2">
    <source>
        <dbReference type="Proteomes" id="UP001234202"/>
    </source>
</evidence>
<evidence type="ECO:0000313" key="1">
    <source>
        <dbReference type="EMBL" id="KAJ9115751.1"/>
    </source>
</evidence>
<name>A0ACC2WY73_9TREE</name>
<proteinExistence type="predicted"/>
<comment type="caution">
    <text evidence="1">The sequence shown here is derived from an EMBL/GenBank/DDBJ whole genome shotgun (WGS) entry which is preliminary data.</text>
</comment>
<keyword evidence="2" id="KW-1185">Reference proteome</keyword>
<gene>
    <name evidence="1" type="ORF">QFC24_006934</name>
</gene>
<dbReference type="EMBL" id="JASBWV010000042">
    <property type="protein sequence ID" value="KAJ9115751.1"/>
    <property type="molecule type" value="Genomic_DNA"/>
</dbReference>
<protein>
    <submittedName>
        <fullName evidence="1">Uncharacterized protein</fullName>
    </submittedName>
</protein>
<organism evidence="1 2">
    <name type="scientific">Naganishia onofrii</name>
    <dbReference type="NCBI Taxonomy" id="1851511"/>
    <lineage>
        <taxon>Eukaryota</taxon>
        <taxon>Fungi</taxon>
        <taxon>Dikarya</taxon>
        <taxon>Basidiomycota</taxon>
        <taxon>Agaricomycotina</taxon>
        <taxon>Tremellomycetes</taxon>
        <taxon>Filobasidiales</taxon>
        <taxon>Filobasidiaceae</taxon>
        <taxon>Naganishia</taxon>
    </lineage>
</organism>
<dbReference type="Proteomes" id="UP001234202">
    <property type="component" value="Unassembled WGS sequence"/>
</dbReference>
<reference evidence="1" key="1">
    <citation type="submission" date="2023-04" db="EMBL/GenBank/DDBJ databases">
        <title>Draft Genome sequencing of Naganishia species isolated from polar environments using Oxford Nanopore Technology.</title>
        <authorList>
            <person name="Leo P."/>
            <person name="Venkateswaran K."/>
        </authorList>
    </citation>
    <scope>NUCLEOTIDE SEQUENCE</scope>
    <source>
        <strain evidence="1">DBVPG 5303</strain>
    </source>
</reference>
<sequence length="346" mass="37592">MSGRRVYVGKLPPDVRQEDIEKLFRDFKIRECRLMAGFGFIEFEEQRDAEDAVSKFDGAKLLGEPIMVEFAKERRPREAGGDFRGPPGGGGGAYGAPGGGAYGAPAPRRGPGVKVLLKGVGSDVSWQDLKDFGREAGRPLRSDVDRATGDGFLEYGSQEEAQSAVEKLSTMEIRGRRPEVTIDTSAPAPRESYGGGGYGGGDRGYGGDRGGDRSYGGDRGGDRSYGGDRGGDRYGGGGDRGGDRYGGDRGGDRGGYSSRRDYEPRDRSPPRRERDTRESRPHAGGDDYRSSRGGGDRDYGRDDRRDRREEPRRDDRERGERGDRASVPGGSVHIFCNPFLVSASLQ</sequence>
<accession>A0ACC2WY73</accession>